<keyword evidence="1 3" id="KW-0378">Hydrolase</keyword>
<keyword evidence="4" id="KW-1185">Reference proteome</keyword>
<dbReference type="PANTHER" id="PTHR45673">
    <property type="entry name" value="SERINE/THREONINE-PROTEIN PHOSPHATASE 2B CATALYTIC SUBUNIT 1-RELATED"/>
    <property type="match status" value="1"/>
</dbReference>
<dbReference type="Proteomes" id="UP001439008">
    <property type="component" value="Unassembled WGS sequence"/>
</dbReference>
<organism evidence="3 4">
    <name type="scientific">Bonamia ostreae</name>
    <dbReference type="NCBI Taxonomy" id="126728"/>
    <lineage>
        <taxon>Eukaryota</taxon>
        <taxon>Sar</taxon>
        <taxon>Rhizaria</taxon>
        <taxon>Endomyxa</taxon>
        <taxon>Ascetosporea</taxon>
        <taxon>Haplosporida</taxon>
        <taxon>Bonamia</taxon>
    </lineage>
</organism>
<accession>A0ABV2AR12</accession>
<dbReference type="EC" id="3.1.3.16" evidence="1"/>
<evidence type="ECO:0000256" key="1">
    <source>
        <dbReference type="RuleBase" id="RU004273"/>
    </source>
</evidence>
<dbReference type="SUPFAM" id="SSF56300">
    <property type="entry name" value="Metallo-dependent phosphatases"/>
    <property type="match status" value="1"/>
</dbReference>
<comment type="catalytic activity">
    <reaction evidence="1">
        <text>O-phospho-L-threonyl-[protein] + H2O = L-threonyl-[protein] + phosphate</text>
        <dbReference type="Rhea" id="RHEA:47004"/>
        <dbReference type="Rhea" id="RHEA-COMP:11060"/>
        <dbReference type="Rhea" id="RHEA-COMP:11605"/>
        <dbReference type="ChEBI" id="CHEBI:15377"/>
        <dbReference type="ChEBI" id="CHEBI:30013"/>
        <dbReference type="ChEBI" id="CHEBI:43474"/>
        <dbReference type="ChEBI" id="CHEBI:61977"/>
        <dbReference type="EC" id="3.1.3.16"/>
    </reaction>
</comment>
<dbReference type="Pfam" id="PF00149">
    <property type="entry name" value="Metallophos"/>
    <property type="match status" value="1"/>
</dbReference>
<dbReference type="PRINTS" id="PR00114">
    <property type="entry name" value="STPHPHTASE"/>
</dbReference>
<gene>
    <name evidence="3" type="primary">PPP3CA_1</name>
    <name evidence="3" type="ORF">MHBO_003337</name>
</gene>
<name>A0ABV2AR12_9EUKA</name>
<dbReference type="GO" id="GO:0004722">
    <property type="term" value="F:protein serine/threonine phosphatase activity"/>
    <property type="evidence" value="ECO:0007669"/>
    <property type="project" value="UniProtKB-EC"/>
</dbReference>
<dbReference type="PROSITE" id="PS00125">
    <property type="entry name" value="SER_THR_PHOSPHATASE"/>
    <property type="match status" value="1"/>
</dbReference>
<dbReference type="SMART" id="SM00156">
    <property type="entry name" value="PP2Ac"/>
    <property type="match status" value="1"/>
</dbReference>
<comment type="similarity">
    <text evidence="1">Belongs to the PPP phosphatase family.</text>
</comment>
<comment type="caution">
    <text evidence="3">The sequence shown here is derived from an EMBL/GenBank/DDBJ whole genome shotgun (WGS) entry which is preliminary data.</text>
</comment>
<protein>
    <recommendedName>
        <fullName evidence="1">Serine/threonine-protein phosphatase</fullName>
        <ecNumber evidence="1">3.1.3.16</ecNumber>
    </recommendedName>
</protein>
<dbReference type="Gene3D" id="3.60.21.10">
    <property type="match status" value="1"/>
</dbReference>
<dbReference type="InterPro" id="IPR004843">
    <property type="entry name" value="Calcineurin-like_PHP"/>
</dbReference>
<sequence length="178" mass="20784">MAIFEKEKNVLRLGSPVVVFGDVHGQFYDLSNGLKKFCDFGRKKTLFLGDYVDRGCFSCECILLLFCLKIKYPRAFFLLRGNHETRKMTNYFNFKDECVYKYSLDVYNDFMKVFDRLPLCAIIDDKYFCLHGGLSPDILSVNGIERIERVVEIPRNGGLWFVFFKKAICFGLTQKKKL</sequence>
<reference evidence="3 4" key="1">
    <citation type="journal article" date="2024" name="BMC Biol.">
        <title>Comparative genomics of Ascetosporea gives new insight into the evolutionary basis for animal parasitism in Rhizaria.</title>
        <authorList>
            <person name="Hiltunen Thoren M."/>
            <person name="Onut-Brannstrom I."/>
            <person name="Alfjorden A."/>
            <person name="Peckova H."/>
            <person name="Swords F."/>
            <person name="Hooper C."/>
            <person name="Holzer A.S."/>
            <person name="Bass D."/>
            <person name="Burki F."/>
        </authorList>
    </citation>
    <scope>NUCLEOTIDE SEQUENCE [LARGE SCALE GENOMIC DNA]</scope>
    <source>
        <strain evidence="3">20-A016</strain>
    </source>
</reference>
<dbReference type="InterPro" id="IPR043360">
    <property type="entry name" value="PP2B"/>
</dbReference>
<evidence type="ECO:0000313" key="3">
    <source>
        <dbReference type="EMBL" id="MES1921802.1"/>
    </source>
</evidence>
<dbReference type="EMBL" id="JBDODL010001788">
    <property type="protein sequence ID" value="MES1921802.1"/>
    <property type="molecule type" value="Genomic_DNA"/>
</dbReference>
<dbReference type="InterPro" id="IPR029052">
    <property type="entry name" value="Metallo-depent_PP-like"/>
</dbReference>
<evidence type="ECO:0000313" key="4">
    <source>
        <dbReference type="Proteomes" id="UP001439008"/>
    </source>
</evidence>
<proteinExistence type="inferred from homology"/>
<evidence type="ECO:0000259" key="2">
    <source>
        <dbReference type="PROSITE" id="PS00125"/>
    </source>
</evidence>
<feature type="domain" description="Serine/threonine specific protein phosphatases" evidence="2">
    <location>
        <begin position="79"/>
        <end position="84"/>
    </location>
</feature>
<dbReference type="InterPro" id="IPR006186">
    <property type="entry name" value="Ser/Thr-sp_prot-phosphatase"/>
</dbReference>